<evidence type="ECO:0000256" key="4">
    <source>
        <dbReference type="SAM" id="SignalP"/>
    </source>
</evidence>
<name>A0AAW0LZ69_QUESU</name>
<dbReference type="InterPro" id="IPR001611">
    <property type="entry name" value="Leu-rich_rpt"/>
</dbReference>
<evidence type="ECO:0000256" key="1">
    <source>
        <dbReference type="ARBA" id="ARBA00004479"/>
    </source>
</evidence>
<dbReference type="Pfam" id="PF00560">
    <property type="entry name" value="LRR_1"/>
    <property type="match status" value="1"/>
</dbReference>
<organism evidence="5 6">
    <name type="scientific">Quercus suber</name>
    <name type="common">Cork oak</name>
    <dbReference type="NCBI Taxonomy" id="58331"/>
    <lineage>
        <taxon>Eukaryota</taxon>
        <taxon>Viridiplantae</taxon>
        <taxon>Streptophyta</taxon>
        <taxon>Embryophyta</taxon>
        <taxon>Tracheophyta</taxon>
        <taxon>Spermatophyta</taxon>
        <taxon>Magnoliopsida</taxon>
        <taxon>eudicotyledons</taxon>
        <taxon>Gunneridae</taxon>
        <taxon>Pentapetalae</taxon>
        <taxon>rosids</taxon>
        <taxon>fabids</taxon>
        <taxon>Fagales</taxon>
        <taxon>Fagaceae</taxon>
        <taxon>Quercus</taxon>
    </lineage>
</organism>
<dbReference type="Gene3D" id="3.80.10.10">
    <property type="entry name" value="Ribonuclease Inhibitor"/>
    <property type="match status" value="1"/>
</dbReference>
<proteinExistence type="predicted"/>
<feature type="chain" id="PRO_5043474705" evidence="4">
    <location>
        <begin position="26"/>
        <end position="169"/>
    </location>
</feature>
<protein>
    <submittedName>
        <fullName evidence="5">Receptor-like protein 2</fullName>
    </submittedName>
</protein>
<sequence length="169" mass="18612">MSATIVSQALFLLFFLCINSPFVRLLDFSSHNHSSQIPSGLRGCSKLEVFQEVKIVDISSNDSNGMIQASFFQLARYLTKLNVSNNSFTGPIPSLPCINSPFVMLLDFSSNNHSGQIQWTKRMFHTTGSNSVTLSGLLPLEMYSAAGVRELSCPLLLSIIFQVLLAMTL</sequence>
<dbReference type="AlphaFoldDB" id="A0AAW0LZ69"/>
<feature type="signal peptide" evidence="4">
    <location>
        <begin position="1"/>
        <end position="25"/>
    </location>
</feature>
<dbReference type="GO" id="GO:0016020">
    <property type="term" value="C:membrane"/>
    <property type="evidence" value="ECO:0007669"/>
    <property type="project" value="UniProtKB-SubCell"/>
</dbReference>
<evidence type="ECO:0000313" key="6">
    <source>
        <dbReference type="Proteomes" id="UP000237347"/>
    </source>
</evidence>
<evidence type="ECO:0000313" key="5">
    <source>
        <dbReference type="EMBL" id="KAK7856226.1"/>
    </source>
</evidence>
<dbReference type="EMBL" id="PKMF04000038">
    <property type="protein sequence ID" value="KAK7856226.1"/>
    <property type="molecule type" value="Genomic_DNA"/>
</dbReference>
<accession>A0AAW0LZ69</accession>
<reference evidence="5 6" key="1">
    <citation type="journal article" date="2018" name="Sci. Data">
        <title>The draft genome sequence of cork oak.</title>
        <authorList>
            <person name="Ramos A.M."/>
            <person name="Usie A."/>
            <person name="Barbosa P."/>
            <person name="Barros P.M."/>
            <person name="Capote T."/>
            <person name="Chaves I."/>
            <person name="Simoes F."/>
            <person name="Abreu I."/>
            <person name="Carrasquinho I."/>
            <person name="Faro C."/>
            <person name="Guimaraes J.B."/>
            <person name="Mendonca D."/>
            <person name="Nobrega F."/>
            <person name="Rodrigues L."/>
            <person name="Saibo N.J.M."/>
            <person name="Varela M.C."/>
            <person name="Egas C."/>
            <person name="Matos J."/>
            <person name="Miguel C.M."/>
            <person name="Oliveira M.M."/>
            <person name="Ricardo C.P."/>
            <person name="Goncalves S."/>
        </authorList>
    </citation>
    <scope>NUCLEOTIDE SEQUENCE [LARGE SCALE GENOMIC DNA]</scope>
    <source>
        <strain evidence="6">cv. HL8</strain>
    </source>
</reference>
<dbReference type="Proteomes" id="UP000237347">
    <property type="component" value="Unassembled WGS sequence"/>
</dbReference>
<gene>
    <name evidence="5" type="primary">RLP2</name>
    <name evidence="5" type="ORF">CFP56_024441</name>
</gene>
<comment type="subcellular location">
    <subcellularLocation>
        <location evidence="1">Membrane</location>
        <topology evidence="1">Single-pass type I membrane protein</topology>
    </subcellularLocation>
</comment>
<keyword evidence="2 4" id="KW-0732">Signal</keyword>
<dbReference type="PANTHER" id="PTHR48053">
    <property type="entry name" value="LEUCINE RICH REPEAT FAMILY PROTEIN, EXPRESSED"/>
    <property type="match status" value="1"/>
</dbReference>
<evidence type="ECO:0000256" key="3">
    <source>
        <dbReference type="ARBA" id="ARBA00023170"/>
    </source>
</evidence>
<keyword evidence="6" id="KW-1185">Reference proteome</keyword>
<dbReference type="InterPro" id="IPR051716">
    <property type="entry name" value="Plant_RL_S/T_kinase"/>
</dbReference>
<dbReference type="PANTHER" id="PTHR48053:SF71">
    <property type="entry name" value="LEUCINE RICH REPEAT FAMILY PROTEIN, EXPRESSED"/>
    <property type="match status" value="1"/>
</dbReference>
<dbReference type="SUPFAM" id="SSF52058">
    <property type="entry name" value="L domain-like"/>
    <property type="match status" value="1"/>
</dbReference>
<keyword evidence="3" id="KW-0675">Receptor</keyword>
<evidence type="ECO:0000256" key="2">
    <source>
        <dbReference type="ARBA" id="ARBA00022729"/>
    </source>
</evidence>
<comment type="caution">
    <text evidence="5">The sequence shown here is derived from an EMBL/GenBank/DDBJ whole genome shotgun (WGS) entry which is preliminary data.</text>
</comment>
<dbReference type="InterPro" id="IPR032675">
    <property type="entry name" value="LRR_dom_sf"/>
</dbReference>